<sequence length="397" mass="35581">MRVLPVGAAGALVLAGLVMHSASAAPSPDGVIAEVYGGGGNIGATYTSDFVELANAGTSTLDLSGYSVQYLRGTPTPTSSWRATALSGTLAGGGRYLVQEWSNTGGAVSLSDPDAVGTINLSATDGTVALVSGTAPLTCLTAADCAADPRVKDLVGYGSAVVHEGAGPAATADNTTSVARGDSLADTDDNAADFTAGAPTPQNSLSAGGGTAGTVSGTSSGTSSGTDDGGGTVGVTSGTTDGGSADGGGIDGGSADGGGIDGGSADGGSADGGGIVGGADDGGTVGVTAGTTDGGVTGGGTAGTVSGTSSGTDDGGGTVGVTSGTTDGGSADGGGIDGGSADGGGIDGGSADGGSADGGGIVGGADDGGTVGVTAGTTDGGVTGGGTAGTVSGTTGG</sequence>
<evidence type="ECO:0000313" key="4">
    <source>
        <dbReference type="EMBL" id="BBB01887.1"/>
    </source>
</evidence>
<evidence type="ECO:0000256" key="1">
    <source>
        <dbReference type="SAM" id="MobiDB-lite"/>
    </source>
</evidence>
<accession>A0A7U3V067</accession>
<dbReference type="InterPro" id="IPR001322">
    <property type="entry name" value="Lamin_tail_dom"/>
</dbReference>
<evidence type="ECO:0000313" key="5">
    <source>
        <dbReference type="Proteomes" id="UP000595703"/>
    </source>
</evidence>
<feature type="compositionally biased region" description="Gly residues" evidence="1">
    <location>
        <begin position="378"/>
        <end position="397"/>
    </location>
</feature>
<organism evidence="4 5">
    <name type="scientific">Actinacidiphila reveromycinica</name>
    <dbReference type="NCBI Taxonomy" id="659352"/>
    <lineage>
        <taxon>Bacteria</taxon>
        <taxon>Bacillati</taxon>
        <taxon>Actinomycetota</taxon>
        <taxon>Actinomycetes</taxon>
        <taxon>Kitasatosporales</taxon>
        <taxon>Streptomycetaceae</taxon>
        <taxon>Actinacidiphila</taxon>
    </lineage>
</organism>
<evidence type="ECO:0000259" key="3">
    <source>
        <dbReference type="PROSITE" id="PS51841"/>
    </source>
</evidence>
<keyword evidence="2" id="KW-0732">Signal</keyword>
<protein>
    <recommendedName>
        <fullName evidence="3">LTD domain-containing protein</fullName>
    </recommendedName>
</protein>
<feature type="compositionally biased region" description="Gly residues" evidence="1">
    <location>
        <begin position="240"/>
        <end position="285"/>
    </location>
</feature>
<gene>
    <name evidence="4" type="ORF">RVR_9511</name>
</gene>
<feature type="chain" id="PRO_5032918829" description="LTD domain-containing protein" evidence="2">
    <location>
        <begin position="25"/>
        <end position="397"/>
    </location>
</feature>
<reference evidence="4 5" key="4">
    <citation type="journal article" date="2020" name="Sci. Rep.">
        <title>beta-carboline chemical signals induce reveromycin production through a LuxR family regulator in Streptomyces sp. SN-593.</title>
        <authorList>
            <person name="Panthee S."/>
            <person name="Kito N."/>
            <person name="Hayashi T."/>
            <person name="Shimizu T."/>
            <person name="Ishikawa J."/>
            <person name="Hamamoto H."/>
            <person name="Osada H."/>
            <person name="Takahashi S."/>
        </authorList>
    </citation>
    <scope>NUCLEOTIDE SEQUENCE [LARGE SCALE GENOMIC DNA]</scope>
    <source>
        <strain evidence="4 5">SN-593</strain>
    </source>
</reference>
<dbReference type="AlphaFoldDB" id="A0A7U3V067"/>
<keyword evidence="5" id="KW-1185">Reference proteome</keyword>
<reference evidence="4 5" key="1">
    <citation type="journal article" date="2010" name="J. Bacteriol.">
        <title>Biochemical characterization of a novel indole prenyltransferase from Streptomyces sp. SN-593.</title>
        <authorList>
            <person name="Takahashi S."/>
            <person name="Takagi H."/>
            <person name="Toyoda A."/>
            <person name="Uramoto M."/>
            <person name="Nogawa T."/>
            <person name="Ueki M."/>
            <person name="Sakaki Y."/>
            <person name="Osada H."/>
        </authorList>
    </citation>
    <scope>NUCLEOTIDE SEQUENCE [LARGE SCALE GENOMIC DNA]</scope>
    <source>
        <strain evidence="4 5">SN-593</strain>
    </source>
</reference>
<name>A0A7U3V067_9ACTN</name>
<feature type="compositionally biased region" description="Low complexity" evidence="1">
    <location>
        <begin position="213"/>
        <end position="226"/>
    </location>
</feature>
<feature type="compositionally biased region" description="Gly residues" evidence="1">
    <location>
        <begin position="292"/>
        <end position="302"/>
    </location>
</feature>
<feature type="signal peptide" evidence="2">
    <location>
        <begin position="1"/>
        <end position="24"/>
    </location>
</feature>
<feature type="region of interest" description="Disordered" evidence="1">
    <location>
        <begin position="167"/>
        <end position="397"/>
    </location>
</feature>
<dbReference type="EMBL" id="AP018365">
    <property type="protein sequence ID" value="BBB01887.1"/>
    <property type="molecule type" value="Genomic_DNA"/>
</dbReference>
<reference evidence="4 5" key="2">
    <citation type="journal article" date="2011" name="J. Antibiot.">
        <title>Furaquinocins I and J: novel polyketide isoprenoid hybrid compounds from Streptomyces reveromyceticus SN-593.</title>
        <authorList>
            <person name="Panthee S."/>
            <person name="Takahashi S."/>
            <person name="Takagi H."/>
            <person name="Nogawa T."/>
            <person name="Oowada E."/>
            <person name="Uramoto M."/>
            <person name="Osada H."/>
        </authorList>
    </citation>
    <scope>NUCLEOTIDE SEQUENCE [LARGE SCALE GENOMIC DNA]</scope>
    <source>
        <strain evidence="4 5">SN-593</strain>
    </source>
</reference>
<evidence type="ECO:0000256" key="2">
    <source>
        <dbReference type="SAM" id="SignalP"/>
    </source>
</evidence>
<dbReference type="KEGG" id="arev:RVR_9511"/>
<reference evidence="4 5" key="3">
    <citation type="journal article" date="2011" name="Nat. Chem. Biol.">
        <title>Reveromycin A biosynthesis uses RevG and RevJ for stereospecific spiroacetal formation.</title>
        <authorList>
            <person name="Takahashi S."/>
            <person name="Toyoda A."/>
            <person name="Sekiyama Y."/>
            <person name="Takagi H."/>
            <person name="Nogawa T."/>
            <person name="Uramoto M."/>
            <person name="Suzuki R."/>
            <person name="Koshino H."/>
            <person name="Kumano T."/>
            <person name="Panthee S."/>
            <person name="Dairi T."/>
            <person name="Ishikawa J."/>
            <person name="Ikeda H."/>
            <person name="Sakaki Y."/>
            <person name="Osada H."/>
        </authorList>
    </citation>
    <scope>NUCLEOTIDE SEQUENCE [LARGE SCALE GENOMIC DNA]</scope>
    <source>
        <strain evidence="4 5">SN-593</strain>
    </source>
</reference>
<feature type="compositionally biased region" description="Gly residues" evidence="1">
    <location>
        <begin position="326"/>
        <end position="371"/>
    </location>
</feature>
<feature type="compositionally biased region" description="Low complexity" evidence="1">
    <location>
        <begin position="303"/>
        <end position="312"/>
    </location>
</feature>
<dbReference type="PROSITE" id="PS51841">
    <property type="entry name" value="LTD"/>
    <property type="match status" value="1"/>
</dbReference>
<feature type="domain" description="LTD" evidence="3">
    <location>
        <begin position="20"/>
        <end position="159"/>
    </location>
</feature>
<dbReference type="Proteomes" id="UP000595703">
    <property type="component" value="Chromosome"/>
</dbReference>
<proteinExistence type="predicted"/>